<reference evidence="3" key="1">
    <citation type="journal article" date="2019" name="Int. J. Syst. Evol. Microbiol.">
        <title>The Global Catalogue of Microorganisms (GCM) 10K type strain sequencing project: providing services to taxonomists for standard genome sequencing and annotation.</title>
        <authorList>
            <consortium name="The Broad Institute Genomics Platform"/>
            <consortium name="The Broad Institute Genome Sequencing Center for Infectious Disease"/>
            <person name="Wu L."/>
            <person name="Ma J."/>
        </authorList>
    </citation>
    <scope>NUCLEOTIDE SEQUENCE [LARGE SCALE GENOMIC DNA]</scope>
    <source>
        <strain evidence="3">JCM 17326</strain>
    </source>
</reference>
<dbReference type="Proteomes" id="UP001500630">
    <property type="component" value="Unassembled WGS sequence"/>
</dbReference>
<gene>
    <name evidence="2" type="ORF">GCM10022419_084030</name>
</gene>
<evidence type="ECO:0000313" key="2">
    <source>
        <dbReference type="EMBL" id="GAA3588845.1"/>
    </source>
</evidence>
<organism evidence="2 3">
    <name type="scientific">Nonomuraea rosea</name>
    <dbReference type="NCBI Taxonomy" id="638574"/>
    <lineage>
        <taxon>Bacteria</taxon>
        <taxon>Bacillati</taxon>
        <taxon>Actinomycetota</taxon>
        <taxon>Actinomycetes</taxon>
        <taxon>Streptosporangiales</taxon>
        <taxon>Streptosporangiaceae</taxon>
        <taxon>Nonomuraea</taxon>
    </lineage>
</organism>
<feature type="compositionally biased region" description="Low complexity" evidence="1">
    <location>
        <begin position="29"/>
        <end position="38"/>
    </location>
</feature>
<dbReference type="EMBL" id="BAABDQ010000024">
    <property type="protein sequence ID" value="GAA3588845.1"/>
    <property type="molecule type" value="Genomic_DNA"/>
</dbReference>
<proteinExistence type="predicted"/>
<evidence type="ECO:0000256" key="1">
    <source>
        <dbReference type="SAM" id="MobiDB-lite"/>
    </source>
</evidence>
<keyword evidence="3" id="KW-1185">Reference proteome</keyword>
<sequence>MGAIVFTIGYVAPSNGAGQRWSTPEGGVRRAAVRPVRGSQLHARRTVNATANNRQVTYGPKHPEARLGIRRPAFGGSQDDAGSIGMAPACGHGCSKPIRYSAAMT</sequence>
<accession>A0ABP6YVF9</accession>
<feature type="region of interest" description="Disordered" evidence="1">
    <location>
        <begin position="16"/>
        <end position="40"/>
    </location>
</feature>
<feature type="region of interest" description="Disordered" evidence="1">
    <location>
        <begin position="53"/>
        <end position="80"/>
    </location>
</feature>
<protein>
    <submittedName>
        <fullName evidence="2">Uncharacterized protein</fullName>
    </submittedName>
</protein>
<evidence type="ECO:0000313" key="3">
    <source>
        <dbReference type="Proteomes" id="UP001500630"/>
    </source>
</evidence>
<name>A0ABP6YVF9_9ACTN</name>
<comment type="caution">
    <text evidence="2">The sequence shown here is derived from an EMBL/GenBank/DDBJ whole genome shotgun (WGS) entry which is preliminary data.</text>
</comment>